<keyword evidence="2" id="KW-1185">Reference proteome</keyword>
<proteinExistence type="predicted"/>
<evidence type="ECO:0000313" key="1">
    <source>
        <dbReference type="EMBL" id="AUZ94823.1"/>
    </source>
</evidence>
<name>A0A2L0UZ65_9CAUD</name>
<accession>A0A2L0UZ65</accession>
<dbReference type="RefSeq" id="YP_009611676.1">
    <property type="nucleotide sequence ID" value="NC_042013.1"/>
</dbReference>
<dbReference type="GeneID" id="40088014"/>
<organism evidence="1 2">
    <name type="scientific">Agrobacterium phage Atu_ph07</name>
    <dbReference type="NCBI Taxonomy" id="2024264"/>
    <lineage>
        <taxon>Viruses</taxon>
        <taxon>Duplodnaviria</taxon>
        <taxon>Heunggongvirae</taxon>
        <taxon>Uroviricota</taxon>
        <taxon>Caudoviricetes</taxon>
        <taxon>Polybotosvirus</taxon>
        <taxon>Polybotosvirus Atuph07</taxon>
    </lineage>
</organism>
<dbReference type="KEGG" id="vg:40088014"/>
<sequence>MQAMTYIINDTVGILCSDSLDDINEELQTILKERDLALIPLYEEIKKINKEYESKRSKLIDDLNQIVILSKGDKL</sequence>
<dbReference type="Proteomes" id="UP000223025">
    <property type="component" value="Segment"/>
</dbReference>
<evidence type="ECO:0000313" key="2">
    <source>
        <dbReference type="Proteomes" id="UP000223025"/>
    </source>
</evidence>
<reference evidence="1 2" key="1">
    <citation type="submission" date="2017-06" db="EMBL/GenBank/DDBJ databases">
        <authorList>
            <person name="Kim H.J."/>
            <person name="Triplett B.A."/>
        </authorList>
    </citation>
    <scope>NUCLEOTIDE SEQUENCE [LARGE SCALE GENOMIC DNA]</scope>
</reference>
<dbReference type="EMBL" id="MF403008">
    <property type="protein sequence ID" value="AUZ94823.1"/>
    <property type="molecule type" value="Genomic_DNA"/>
</dbReference>
<protein>
    <submittedName>
        <fullName evidence="1">Uncharacterized protein</fullName>
    </submittedName>
</protein>